<evidence type="ECO:0000313" key="3">
    <source>
        <dbReference type="Proteomes" id="UP000023152"/>
    </source>
</evidence>
<feature type="region of interest" description="Disordered" evidence="1">
    <location>
        <begin position="1"/>
        <end position="34"/>
    </location>
</feature>
<evidence type="ECO:0000313" key="2">
    <source>
        <dbReference type="EMBL" id="ETO23224.1"/>
    </source>
</evidence>
<accession>X6NBR3</accession>
<feature type="compositionally biased region" description="Low complexity" evidence="1">
    <location>
        <begin position="1"/>
        <end position="20"/>
    </location>
</feature>
<evidence type="ECO:0000256" key="1">
    <source>
        <dbReference type="SAM" id="MobiDB-lite"/>
    </source>
</evidence>
<keyword evidence="3" id="KW-1185">Reference proteome</keyword>
<reference evidence="2 3" key="1">
    <citation type="journal article" date="2013" name="Curr. Biol.">
        <title>The Genome of the Foraminiferan Reticulomyxa filosa.</title>
        <authorList>
            <person name="Glockner G."/>
            <person name="Hulsmann N."/>
            <person name="Schleicher M."/>
            <person name="Noegel A.A."/>
            <person name="Eichinger L."/>
            <person name="Gallinger C."/>
            <person name="Pawlowski J."/>
            <person name="Sierra R."/>
            <person name="Euteneuer U."/>
            <person name="Pillet L."/>
            <person name="Moustafa A."/>
            <person name="Platzer M."/>
            <person name="Groth M."/>
            <person name="Szafranski K."/>
            <person name="Schliwa M."/>
        </authorList>
    </citation>
    <scope>NUCLEOTIDE SEQUENCE [LARGE SCALE GENOMIC DNA]</scope>
</reference>
<dbReference type="Proteomes" id="UP000023152">
    <property type="component" value="Unassembled WGS sequence"/>
</dbReference>
<feature type="region of interest" description="Disordered" evidence="1">
    <location>
        <begin position="85"/>
        <end position="131"/>
    </location>
</feature>
<gene>
    <name evidence="2" type="ORF">RFI_13957</name>
</gene>
<protein>
    <submittedName>
        <fullName evidence="2">Uncharacterized protein</fullName>
    </submittedName>
</protein>
<feature type="compositionally biased region" description="Basic and acidic residues" evidence="1">
    <location>
        <begin position="120"/>
        <end position="131"/>
    </location>
</feature>
<sequence>TTTTSVPTATTHVASAAVSSPHKKNPPSTTATLLPSKAKLAPTAAASGITTTTTTTTATAKMNAPKSQLLNKQRHSVPNIMNIIDKPPANVGGASKASKDVPAKSHTAATAAMRPTPSVDPKKKDAKEKKTLPAAAAAAAGKVDMPSKPVQGLILLFHAYWIFK</sequence>
<proteinExistence type="predicted"/>
<dbReference type="EMBL" id="ASPP01010100">
    <property type="protein sequence ID" value="ETO23224.1"/>
    <property type="molecule type" value="Genomic_DNA"/>
</dbReference>
<comment type="caution">
    <text evidence="2">The sequence shown here is derived from an EMBL/GenBank/DDBJ whole genome shotgun (WGS) entry which is preliminary data.</text>
</comment>
<organism evidence="2 3">
    <name type="scientific">Reticulomyxa filosa</name>
    <dbReference type="NCBI Taxonomy" id="46433"/>
    <lineage>
        <taxon>Eukaryota</taxon>
        <taxon>Sar</taxon>
        <taxon>Rhizaria</taxon>
        <taxon>Retaria</taxon>
        <taxon>Foraminifera</taxon>
        <taxon>Monothalamids</taxon>
        <taxon>Reticulomyxidae</taxon>
        <taxon>Reticulomyxa</taxon>
    </lineage>
</organism>
<dbReference type="AlphaFoldDB" id="X6NBR3"/>
<feature type="non-terminal residue" evidence="2">
    <location>
        <position position="1"/>
    </location>
</feature>
<name>X6NBR3_RETFI</name>